<dbReference type="RefSeq" id="WP_134211164.1">
    <property type="nucleotide sequence ID" value="NZ_CP038015.1"/>
</dbReference>
<evidence type="ECO:0000256" key="5">
    <source>
        <dbReference type="ARBA" id="ARBA00022630"/>
    </source>
</evidence>
<dbReference type="PANTHER" id="PTHR42809:SF1">
    <property type="entry name" value="FLAVODOXIN 1"/>
    <property type="match status" value="1"/>
</dbReference>
<dbReference type="SUPFAM" id="SSF52218">
    <property type="entry name" value="Flavoproteins"/>
    <property type="match status" value="1"/>
</dbReference>
<dbReference type="InterPro" id="IPR050619">
    <property type="entry name" value="Flavodoxin"/>
</dbReference>
<dbReference type="NCBIfam" id="NF005216">
    <property type="entry name" value="PRK06703.1"/>
    <property type="match status" value="1"/>
</dbReference>
<dbReference type="Proteomes" id="UP000294292">
    <property type="component" value="Chromosome"/>
</dbReference>
<dbReference type="Pfam" id="PF00258">
    <property type="entry name" value="Flavodoxin_1"/>
    <property type="match status" value="1"/>
</dbReference>
<evidence type="ECO:0000256" key="4">
    <source>
        <dbReference type="ARBA" id="ARBA00022448"/>
    </source>
</evidence>
<comment type="similarity">
    <text evidence="3">Belongs to the flavodoxin family.</text>
</comment>
<reference evidence="9 10" key="1">
    <citation type="submission" date="2019-03" db="EMBL/GenBank/DDBJ databases">
        <title>Complete genome sequence of Paenisporosarcina antarctica CGMCC 1.6503T.</title>
        <authorList>
            <person name="Rong J.-C."/>
            <person name="Chi N.-Y."/>
            <person name="Zhang Q.-F."/>
        </authorList>
    </citation>
    <scope>NUCLEOTIDE SEQUENCE [LARGE SCALE GENOMIC DNA]</scope>
    <source>
        <strain evidence="9 10">CGMCC 1.6503</strain>
    </source>
</reference>
<dbReference type="PROSITE" id="PS50902">
    <property type="entry name" value="FLAVODOXIN_LIKE"/>
    <property type="match status" value="1"/>
</dbReference>
<dbReference type="KEGG" id="panc:E2636_16325"/>
<evidence type="ECO:0000256" key="3">
    <source>
        <dbReference type="ARBA" id="ARBA00005267"/>
    </source>
</evidence>
<name>A0A4V1ANF7_9BACL</name>
<dbReference type="Gene3D" id="3.40.50.360">
    <property type="match status" value="1"/>
</dbReference>
<evidence type="ECO:0000313" key="9">
    <source>
        <dbReference type="EMBL" id="QBP42615.1"/>
    </source>
</evidence>
<keyword evidence="7" id="KW-0249">Electron transport</keyword>
<evidence type="ECO:0000259" key="8">
    <source>
        <dbReference type="PROSITE" id="PS50902"/>
    </source>
</evidence>
<comment type="cofactor">
    <cofactor evidence="1">
        <name>FMN</name>
        <dbReference type="ChEBI" id="CHEBI:58210"/>
    </cofactor>
</comment>
<gene>
    <name evidence="9" type="ORF">E2636_16325</name>
</gene>
<dbReference type="EMBL" id="CP038015">
    <property type="protein sequence ID" value="QBP42615.1"/>
    <property type="molecule type" value="Genomic_DNA"/>
</dbReference>
<sequence length="160" mass="18077">MKQILIHYTSETGNTDQIANLLKQHLEKRGFAITMKQIGLEDIVNISELHQFDGILFGTYTYFDGELPFEIEVYYDFLEEIDLTGTVVGVFGSGDTSYALFCHAVDLMKKQFEQTHATVINHTVKVDLYPEDEETLAAIKKLADQFEDALIHSLPVGNPC</sequence>
<organism evidence="9 10">
    <name type="scientific">Paenisporosarcina antarctica</name>
    <dbReference type="NCBI Taxonomy" id="417367"/>
    <lineage>
        <taxon>Bacteria</taxon>
        <taxon>Bacillati</taxon>
        <taxon>Bacillota</taxon>
        <taxon>Bacilli</taxon>
        <taxon>Bacillales</taxon>
        <taxon>Caryophanaceae</taxon>
        <taxon>Paenisporosarcina</taxon>
    </lineage>
</organism>
<keyword evidence="4" id="KW-0813">Transport</keyword>
<dbReference type="GO" id="GO:0016651">
    <property type="term" value="F:oxidoreductase activity, acting on NAD(P)H"/>
    <property type="evidence" value="ECO:0007669"/>
    <property type="project" value="UniProtKB-ARBA"/>
</dbReference>
<evidence type="ECO:0000256" key="2">
    <source>
        <dbReference type="ARBA" id="ARBA00003297"/>
    </source>
</evidence>
<evidence type="ECO:0000256" key="7">
    <source>
        <dbReference type="ARBA" id="ARBA00022982"/>
    </source>
</evidence>
<dbReference type="PANTHER" id="PTHR42809">
    <property type="entry name" value="FLAVODOXIN 2"/>
    <property type="match status" value="1"/>
</dbReference>
<keyword evidence="6" id="KW-0288">FMN</keyword>
<dbReference type="InterPro" id="IPR029039">
    <property type="entry name" value="Flavoprotein-like_sf"/>
</dbReference>
<evidence type="ECO:0000256" key="6">
    <source>
        <dbReference type="ARBA" id="ARBA00022643"/>
    </source>
</evidence>
<dbReference type="InterPro" id="IPR008254">
    <property type="entry name" value="Flavodoxin/NO_synth"/>
</dbReference>
<proteinExistence type="inferred from homology"/>
<protein>
    <submittedName>
        <fullName evidence="9">Flavodoxin</fullName>
    </submittedName>
</protein>
<dbReference type="GO" id="GO:0010181">
    <property type="term" value="F:FMN binding"/>
    <property type="evidence" value="ECO:0007669"/>
    <property type="project" value="InterPro"/>
</dbReference>
<feature type="domain" description="Flavodoxin-like" evidence="8">
    <location>
        <begin position="4"/>
        <end position="147"/>
    </location>
</feature>
<comment type="function">
    <text evidence="2">Low-potential electron donor to a number of redox enzymes.</text>
</comment>
<keyword evidence="10" id="KW-1185">Reference proteome</keyword>
<evidence type="ECO:0000256" key="1">
    <source>
        <dbReference type="ARBA" id="ARBA00001917"/>
    </source>
</evidence>
<accession>A0A4V1ANF7</accession>
<dbReference type="AlphaFoldDB" id="A0A4V1ANF7"/>
<keyword evidence="5" id="KW-0285">Flavoprotein</keyword>
<dbReference type="OrthoDB" id="9790745at2"/>
<evidence type="ECO:0000313" key="10">
    <source>
        <dbReference type="Proteomes" id="UP000294292"/>
    </source>
</evidence>